<dbReference type="InterPro" id="IPR016024">
    <property type="entry name" value="ARM-type_fold"/>
</dbReference>
<gene>
    <name evidence="1" type="ORF">CYMTET_51550</name>
</gene>
<comment type="caution">
    <text evidence="1">The sequence shown here is derived from an EMBL/GenBank/DDBJ whole genome shotgun (WGS) entry which is preliminary data.</text>
</comment>
<dbReference type="GO" id="GO:0016491">
    <property type="term" value="F:oxidoreductase activity"/>
    <property type="evidence" value="ECO:0007669"/>
    <property type="project" value="TreeGrafter"/>
</dbReference>
<organism evidence="1 2">
    <name type="scientific">Cymbomonas tetramitiformis</name>
    <dbReference type="NCBI Taxonomy" id="36881"/>
    <lineage>
        <taxon>Eukaryota</taxon>
        <taxon>Viridiplantae</taxon>
        <taxon>Chlorophyta</taxon>
        <taxon>Pyramimonadophyceae</taxon>
        <taxon>Pyramimonadales</taxon>
        <taxon>Pyramimonadaceae</taxon>
        <taxon>Cymbomonas</taxon>
    </lineage>
</organism>
<dbReference type="PANTHER" id="PTHR12697">
    <property type="entry name" value="PBS LYASE HEAT-LIKE PROTEIN"/>
    <property type="match status" value="1"/>
</dbReference>
<evidence type="ECO:0000313" key="2">
    <source>
        <dbReference type="Proteomes" id="UP001190700"/>
    </source>
</evidence>
<keyword evidence="2" id="KW-1185">Reference proteome</keyword>
<accession>A0AAE0BL19</accession>
<dbReference type="Gene3D" id="1.25.10.10">
    <property type="entry name" value="Leucine-rich Repeat Variant"/>
    <property type="match status" value="3"/>
</dbReference>
<dbReference type="AlphaFoldDB" id="A0AAE0BL19"/>
<dbReference type="InterPro" id="IPR011989">
    <property type="entry name" value="ARM-like"/>
</dbReference>
<protein>
    <recommendedName>
        <fullName evidence="3">HEAT repeat domain-containing protein</fullName>
    </recommendedName>
</protein>
<name>A0AAE0BL19_9CHLO</name>
<sequence length="600" mass="64991">MISNYKEVATASIVSKVWYEGAKPGAAAAAALGRVAEGENGEPETRLRLRALNALRELGYLANAHVELIAAQLQHDSSDVKTEALLVLRGLGGEAEPYVENVIGLVGELGVHEAAVQVLEGLERSGRSVVVPHAQTITAFIQNENNQIAICGMVLFYEYSRVERGDLDPSITLPVEAIVANLVHPSLGMRYWALELLIHIGAAPHAQVIAARLNDAESLIRRMALTALVHHLEHILEGDADKFIWMNAAWTLQEIGGLAARHVKIFAAQLNHHDEGVTCCALDMLGELGEPAAQHVGEIIRLMKNTDTIDVQEAAVNAMRSLSKHRVVHVGEIVKLLNHYDEQITCCALEMLAQLGEPAAQHVGEIIRLMKNTPSDEVQQATVKAMGSLSEHTAEHVGEIVELLKDGRHYVRNSSLRILASLGEHTVPHAGEIGELLRGLGEHAVPHLDEVAALLEDDDQTVKKTAVEILGEMGKHAAPHVEAIFSVLQSVNYFVQKAVVDALWRLKAHAVPSAKAVMVLLEHGDWQVRKAAVETIGRLGEDDNCDAIMAMVDHTPQGRNVGPHSSSPTLLPSGWHNWLLAAVRESPVSNSAAAGRPPPY</sequence>
<dbReference type="PANTHER" id="PTHR12697:SF5">
    <property type="entry name" value="DEOXYHYPUSINE HYDROXYLASE"/>
    <property type="match status" value="1"/>
</dbReference>
<reference evidence="1 2" key="1">
    <citation type="journal article" date="2015" name="Genome Biol. Evol.">
        <title>Comparative Genomics of a Bacterivorous Green Alga Reveals Evolutionary Causalities and Consequences of Phago-Mixotrophic Mode of Nutrition.</title>
        <authorList>
            <person name="Burns J.A."/>
            <person name="Paasch A."/>
            <person name="Narechania A."/>
            <person name="Kim E."/>
        </authorList>
    </citation>
    <scope>NUCLEOTIDE SEQUENCE [LARGE SCALE GENOMIC DNA]</scope>
    <source>
        <strain evidence="1 2">PLY_AMNH</strain>
    </source>
</reference>
<evidence type="ECO:0000313" key="1">
    <source>
        <dbReference type="EMBL" id="KAK3238442.1"/>
    </source>
</evidence>
<dbReference type="Proteomes" id="UP001190700">
    <property type="component" value="Unassembled WGS sequence"/>
</dbReference>
<dbReference type="Pfam" id="PF13646">
    <property type="entry name" value="HEAT_2"/>
    <property type="match status" value="1"/>
</dbReference>
<proteinExistence type="predicted"/>
<dbReference type="EMBL" id="LGRX02034213">
    <property type="protein sequence ID" value="KAK3238442.1"/>
    <property type="molecule type" value="Genomic_DNA"/>
</dbReference>
<dbReference type="SUPFAM" id="SSF48371">
    <property type="entry name" value="ARM repeat"/>
    <property type="match status" value="1"/>
</dbReference>
<evidence type="ECO:0008006" key="3">
    <source>
        <dbReference type="Google" id="ProtNLM"/>
    </source>
</evidence>